<gene>
    <name evidence="19" type="ORF">AC3_0156</name>
</gene>
<evidence type="ECO:0000256" key="18">
    <source>
        <dbReference type="SAM" id="Coils"/>
    </source>
</evidence>
<comment type="subunit">
    <text evidence="2">Homotrimer.</text>
</comment>
<feature type="modified residue" description="Phosphohistidine; by HPr" evidence="17">
    <location>
        <position position="78"/>
    </location>
</feature>
<dbReference type="InterPro" id="IPR036542">
    <property type="entry name" value="PTS_IIA_lac/cel_sf"/>
</dbReference>
<dbReference type="InterPro" id="IPR003188">
    <property type="entry name" value="PTS_IIA_lac/cel"/>
</dbReference>
<evidence type="ECO:0000256" key="7">
    <source>
        <dbReference type="ARBA" id="ARBA00022597"/>
    </source>
</evidence>
<reference evidence="19 20" key="1">
    <citation type="submission" date="2007-07" db="EMBL/GenBank/DDBJ databases">
        <title>Annotation of Clostridium perfringens E str. JGS1987.</title>
        <authorList>
            <person name="Paulsen I."/>
            <person name="Sebastian Y."/>
        </authorList>
    </citation>
    <scope>NUCLEOTIDE SEQUENCE [LARGE SCALE GENOMIC DNA]</scope>
    <source>
        <strain evidence="20">E str. JGS1987</strain>
    </source>
</reference>
<evidence type="ECO:0000256" key="17">
    <source>
        <dbReference type="PROSITE-ProRule" id="PRU00418"/>
    </source>
</evidence>
<dbReference type="GO" id="GO:0046872">
    <property type="term" value="F:metal ion binding"/>
    <property type="evidence" value="ECO:0007669"/>
    <property type="project" value="UniProtKB-KW"/>
</dbReference>
<dbReference type="Pfam" id="PF02255">
    <property type="entry name" value="PTS_IIA"/>
    <property type="match status" value="1"/>
</dbReference>
<keyword evidence="9" id="KW-0598">Phosphotransferase system</keyword>
<dbReference type="PIRSF" id="PIRSF000699">
    <property type="entry name" value="PTS_IILac_III"/>
    <property type="match status" value="1"/>
</dbReference>
<evidence type="ECO:0000256" key="14">
    <source>
        <dbReference type="ARBA" id="ARBA00032708"/>
    </source>
</evidence>
<keyword evidence="4" id="KW-0813">Transport</keyword>
<keyword evidence="7" id="KW-0762">Sugar transport</keyword>
<evidence type="ECO:0000256" key="15">
    <source>
        <dbReference type="PIRSR" id="PIRSR000699-1"/>
    </source>
</evidence>
<proteinExistence type="predicted"/>
<evidence type="ECO:0000256" key="12">
    <source>
        <dbReference type="ARBA" id="ARBA00030293"/>
    </source>
</evidence>
<feature type="active site" description="Tele-phosphohistidine intermediate" evidence="15">
    <location>
        <position position="78"/>
    </location>
</feature>
<dbReference type="Gene3D" id="1.20.58.80">
    <property type="entry name" value="Phosphotransferase system, lactose/cellobiose-type IIA subunit"/>
    <property type="match status" value="1"/>
</dbReference>
<keyword evidence="8 19" id="KW-0808">Transferase</keyword>
<feature type="coiled-coil region" evidence="18">
    <location>
        <begin position="29"/>
        <end position="56"/>
    </location>
</feature>
<comment type="cofactor">
    <cofactor evidence="16">
        <name>Mg(2+)</name>
        <dbReference type="ChEBI" id="CHEBI:18420"/>
    </cofactor>
    <text evidence="16">Binds 1 Mg(2+) ion per trimer.</text>
</comment>
<evidence type="ECO:0000256" key="10">
    <source>
        <dbReference type="ARBA" id="ARBA00022723"/>
    </source>
</evidence>
<comment type="caution">
    <text evidence="19">The sequence shown here is derived from an EMBL/GenBank/DDBJ whole genome shotgun (WGS) entry which is preliminary data.</text>
</comment>
<keyword evidence="5" id="KW-0963">Cytoplasm</keyword>
<dbReference type="AlphaFoldDB" id="B1BU32"/>
<dbReference type="PROSITE" id="PS51095">
    <property type="entry name" value="PTS_EIIA_TYPE_3"/>
    <property type="match status" value="1"/>
</dbReference>
<dbReference type="GO" id="GO:0005737">
    <property type="term" value="C:cytoplasm"/>
    <property type="evidence" value="ECO:0007669"/>
    <property type="project" value="UniProtKB-SubCell"/>
</dbReference>
<sequence length="101" mass="11435">MKGLNLEQIAFEIVAYSGDARSKLLQSIKEAKEHNLKNSEKLIKEAEECLTDAHKAQTELLVSESQGNHSNIGFLILHAQDHLMTTLLLKDIIYTLLDVYR</sequence>
<dbReference type="GO" id="GO:0016740">
    <property type="term" value="F:transferase activity"/>
    <property type="evidence" value="ECO:0007669"/>
    <property type="project" value="UniProtKB-KW"/>
</dbReference>
<feature type="binding site" evidence="16">
    <location>
        <position position="81"/>
    </location>
    <ligand>
        <name>Mg(2+)</name>
        <dbReference type="ChEBI" id="CHEBI:18420"/>
        <note>ligand shared between all trimeric partners</note>
    </ligand>
</feature>
<dbReference type="SUPFAM" id="SSF46973">
    <property type="entry name" value="Enzyme IIa from lactose specific PTS, IIa-lac"/>
    <property type="match status" value="1"/>
</dbReference>
<dbReference type="EMBL" id="ABDW01000017">
    <property type="protein sequence ID" value="EDT14792.1"/>
    <property type="molecule type" value="Genomic_DNA"/>
</dbReference>
<evidence type="ECO:0000256" key="13">
    <source>
        <dbReference type="ARBA" id="ARBA00031467"/>
    </source>
</evidence>
<evidence type="ECO:0000313" key="19">
    <source>
        <dbReference type="EMBL" id="EDT14792.1"/>
    </source>
</evidence>
<evidence type="ECO:0000256" key="3">
    <source>
        <dbReference type="ARBA" id="ARBA00014322"/>
    </source>
</evidence>
<evidence type="ECO:0000256" key="9">
    <source>
        <dbReference type="ARBA" id="ARBA00022683"/>
    </source>
</evidence>
<evidence type="ECO:0000256" key="16">
    <source>
        <dbReference type="PIRSR" id="PIRSR000699-2"/>
    </source>
</evidence>
<evidence type="ECO:0000256" key="6">
    <source>
        <dbReference type="ARBA" id="ARBA00022553"/>
    </source>
</evidence>
<dbReference type="Proteomes" id="UP000005337">
    <property type="component" value="Unassembled WGS sequence"/>
</dbReference>
<dbReference type="PANTHER" id="PTHR34382:SF9">
    <property type="entry name" value="PHOSPHOTRANSFERASE SYSTEM SUGAR-SPECIFIC EII COMPONENT"/>
    <property type="match status" value="1"/>
</dbReference>
<evidence type="ECO:0000256" key="2">
    <source>
        <dbReference type="ARBA" id="ARBA00011233"/>
    </source>
</evidence>
<protein>
    <recommendedName>
        <fullName evidence="3">PTS system lactose-specific EIIA component</fullName>
    </recommendedName>
    <alternativeName>
        <fullName evidence="12">EIIA-Lac</fullName>
    </alternativeName>
    <alternativeName>
        <fullName evidence="14">EIII-Lac</fullName>
    </alternativeName>
    <alternativeName>
        <fullName evidence="13">Lactose-specific phosphotransferase enzyme IIA component</fullName>
    </alternativeName>
</protein>
<comment type="subcellular location">
    <subcellularLocation>
        <location evidence="1">Cytoplasm</location>
    </subcellularLocation>
</comment>
<evidence type="ECO:0000256" key="8">
    <source>
        <dbReference type="ARBA" id="ARBA00022679"/>
    </source>
</evidence>
<keyword evidence="6" id="KW-0597">Phosphoprotein</keyword>
<evidence type="ECO:0000256" key="4">
    <source>
        <dbReference type="ARBA" id="ARBA00022448"/>
    </source>
</evidence>
<dbReference type="RefSeq" id="WP_003463931.1">
    <property type="nucleotide sequence ID" value="NZ_ABDW01000017.1"/>
</dbReference>
<dbReference type="GO" id="GO:0009401">
    <property type="term" value="P:phosphoenolpyruvate-dependent sugar phosphotransferase system"/>
    <property type="evidence" value="ECO:0007669"/>
    <property type="project" value="UniProtKB-KW"/>
</dbReference>
<dbReference type="PANTHER" id="PTHR34382">
    <property type="entry name" value="PTS SYSTEM N,N'-DIACETYLCHITOBIOSE-SPECIFIC EIIA COMPONENT"/>
    <property type="match status" value="1"/>
</dbReference>
<keyword evidence="10 16" id="KW-0479">Metal-binding</keyword>
<name>B1BU32_CLOPF</name>
<dbReference type="CDD" id="cd00215">
    <property type="entry name" value="PTS_IIA_lac"/>
    <property type="match status" value="1"/>
</dbReference>
<organism evidence="19 20">
    <name type="scientific">Clostridium perfringens E str. JGS1987</name>
    <dbReference type="NCBI Taxonomy" id="451755"/>
    <lineage>
        <taxon>Bacteria</taxon>
        <taxon>Bacillati</taxon>
        <taxon>Bacillota</taxon>
        <taxon>Clostridia</taxon>
        <taxon>Eubacteriales</taxon>
        <taxon>Clostridiaceae</taxon>
        <taxon>Clostridium</taxon>
    </lineage>
</organism>
<evidence type="ECO:0000256" key="1">
    <source>
        <dbReference type="ARBA" id="ARBA00004496"/>
    </source>
</evidence>
<accession>B1BU32</accession>
<keyword evidence="11 16" id="KW-0460">Magnesium</keyword>
<evidence type="ECO:0000256" key="11">
    <source>
        <dbReference type="ARBA" id="ARBA00022842"/>
    </source>
</evidence>
<evidence type="ECO:0000313" key="20">
    <source>
        <dbReference type="Proteomes" id="UP000005337"/>
    </source>
</evidence>
<keyword evidence="18" id="KW-0175">Coiled coil</keyword>
<evidence type="ECO:0000256" key="5">
    <source>
        <dbReference type="ARBA" id="ARBA00022490"/>
    </source>
</evidence>